<accession>A0A517Q3A3</accession>
<gene>
    <name evidence="1" type="ORF">Enr10x_13920</name>
</gene>
<proteinExistence type="predicted"/>
<reference evidence="1 2" key="1">
    <citation type="submission" date="2019-03" db="EMBL/GenBank/DDBJ databases">
        <title>Deep-cultivation of Planctomycetes and their phenomic and genomic characterization uncovers novel biology.</title>
        <authorList>
            <person name="Wiegand S."/>
            <person name="Jogler M."/>
            <person name="Boedeker C."/>
            <person name="Pinto D."/>
            <person name="Vollmers J."/>
            <person name="Rivas-Marin E."/>
            <person name="Kohn T."/>
            <person name="Peeters S.H."/>
            <person name="Heuer A."/>
            <person name="Rast P."/>
            <person name="Oberbeckmann S."/>
            <person name="Bunk B."/>
            <person name="Jeske O."/>
            <person name="Meyerdierks A."/>
            <person name="Storesund J.E."/>
            <person name="Kallscheuer N."/>
            <person name="Luecker S."/>
            <person name="Lage O.M."/>
            <person name="Pohl T."/>
            <person name="Merkel B.J."/>
            <person name="Hornburger P."/>
            <person name="Mueller R.-W."/>
            <person name="Bruemmer F."/>
            <person name="Labrenz M."/>
            <person name="Spormann A.M."/>
            <person name="Op den Camp H."/>
            <person name="Overmann J."/>
            <person name="Amann R."/>
            <person name="Jetten M.S.M."/>
            <person name="Mascher T."/>
            <person name="Medema M.H."/>
            <person name="Devos D.P."/>
            <person name="Kaster A.-K."/>
            <person name="Ovreas L."/>
            <person name="Rohde M."/>
            <person name="Galperin M.Y."/>
            <person name="Jogler C."/>
        </authorList>
    </citation>
    <scope>NUCLEOTIDE SEQUENCE [LARGE SCALE GENOMIC DNA]</scope>
    <source>
        <strain evidence="1 2">Enr10</strain>
    </source>
</reference>
<evidence type="ECO:0000313" key="1">
    <source>
        <dbReference type="EMBL" id="QDT26093.1"/>
    </source>
</evidence>
<protein>
    <recommendedName>
        <fullName evidence="3">Glycosyl transferase family 2</fullName>
    </recommendedName>
</protein>
<dbReference type="Proteomes" id="UP000315647">
    <property type="component" value="Chromosome"/>
</dbReference>
<dbReference type="AlphaFoldDB" id="A0A517Q3A3"/>
<evidence type="ECO:0008006" key="3">
    <source>
        <dbReference type="Google" id="ProtNLM"/>
    </source>
</evidence>
<dbReference type="RefSeq" id="WP_145448506.1">
    <property type="nucleotide sequence ID" value="NZ_CP037421.1"/>
</dbReference>
<keyword evidence="2" id="KW-1185">Reference proteome</keyword>
<dbReference type="Gene3D" id="3.90.550.10">
    <property type="entry name" value="Spore Coat Polysaccharide Biosynthesis Protein SpsA, Chain A"/>
    <property type="match status" value="1"/>
</dbReference>
<sequence length="263" mass="30745">MNSHAEDRLTILMPLHQAARWVDTISTTIDRSPAASRLIISDITQVDDALLLLEDRHLGDERITFRREAGVADWRVHVNELLSLVHTEFFSIMPQDDEFYPGYYEELIAALDARPSAGLAFGVIDKLDMQRMEMTRMERVPCELGVKPPWREAIHLDLHWNLGIPYRGVVRREFNRPLPMFPHDYADQIWVFSIALSTYLVEVPSAIYLKRYHDTNTHHTWKPLTGDQRLEILLHEIDTQLASQPAERRAARRKLIQIYRERE</sequence>
<name>A0A517Q3A3_9PLAN</name>
<dbReference type="EMBL" id="CP037421">
    <property type="protein sequence ID" value="QDT26093.1"/>
    <property type="molecule type" value="Genomic_DNA"/>
</dbReference>
<organism evidence="1 2">
    <name type="scientific">Gimesia panareensis</name>
    <dbReference type="NCBI Taxonomy" id="2527978"/>
    <lineage>
        <taxon>Bacteria</taxon>
        <taxon>Pseudomonadati</taxon>
        <taxon>Planctomycetota</taxon>
        <taxon>Planctomycetia</taxon>
        <taxon>Planctomycetales</taxon>
        <taxon>Planctomycetaceae</taxon>
        <taxon>Gimesia</taxon>
    </lineage>
</organism>
<dbReference type="InterPro" id="IPR029044">
    <property type="entry name" value="Nucleotide-diphossugar_trans"/>
</dbReference>
<evidence type="ECO:0000313" key="2">
    <source>
        <dbReference type="Proteomes" id="UP000315647"/>
    </source>
</evidence>
<dbReference type="SUPFAM" id="SSF53448">
    <property type="entry name" value="Nucleotide-diphospho-sugar transferases"/>
    <property type="match status" value="1"/>
</dbReference>